<dbReference type="EMBL" id="CP058604">
    <property type="protein sequence ID" value="QLG70686.1"/>
    <property type="molecule type" value="Genomic_DNA"/>
</dbReference>
<dbReference type="OrthoDB" id="2414538at2759"/>
<dbReference type="SUPFAM" id="SSF56672">
    <property type="entry name" value="DNA/RNA polymerases"/>
    <property type="match status" value="1"/>
</dbReference>
<evidence type="ECO:0000313" key="28">
    <source>
        <dbReference type="Proteomes" id="UP000509704"/>
    </source>
</evidence>
<feature type="compositionally biased region" description="Acidic residues" evidence="21">
    <location>
        <begin position="425"/>
        <end position="443"/>
    </location>
</feature>
<dbReference type="Pfam" id="PF03104">
    <property type="entry name" value="DNA_pol_B_exo1"/>
    <property type="match status" value="1"/>
</dbReference>
<dbReference type="InterPro" id="IPR012337">
    <property type="entry name" value="RNaseH-like_sf"/>
</dbReference>
<dbReference type="GO" id="GO:0006260">
    <property type="term" value="P:DNA replication"/>
    <property type="evidence" value="ECO:0007669"/>
    <property type="project" value="UniProtKB-KW"/>
</dbReference>
<evidence type="ECO:0000256" key="14">
    <source>
        <dbReference type="ARBA" id="ARBA00023014"/>
    </source>
</evidence>
<dbReference type="CDD" id="cd05534">
    <property type="entry name" value="POLBc_zeta"/>
    <property type="match status" value="1"/>
</dbReference>
<dbReference type="PANTHER" id="PTHR45812">
    <property type="entry name" value="DNA POLYMERASE ZETA CATALYTIC SUBUNIT"/>
    <property type="match status" value="1"/>
</dbReference>
<evidence type="ECO:0000256" key="19">
    <source>
        <dbReference type="ARBA" id="ARBA00066055"/>
    </source>
</evidence>
<dbReference type="PROSITE" id="PS00116">
    <property type="entry name" value="DNA_POLYMERASE_B"/>
    <property type="match status" value="1"/>
</dbReference>
<evidence type="ECO:0000259" key="24">
    <source>
        <dbReference type="Pfam" id="PF14260"/>
    </source>
</evidence>
<dbReference type="InterPro" id="IPR030559">
    <property type="entry name" value="PolZ_Rev3"/>
</dbReference>
<dbReference type="InterPro" id="IPR025687">
    <property type="entry name" value="Znf-C4pol"/>
</dbReference>
<dbReference type="InterPro" id="IPR056435">
    <property type="entry name" value="DPOD/Z_N"/>
</dbReference>
<keyword evidence="14 20" id="KW-0411">Iron-sulfur</keyword>
<evidence type="ECO:0000256" key="13">
    <source>
        <dbReference type="ARBA" id="ARBA00023004"/>
    </source>
</evidence>
<dbReference type="KEGG" id="zmk:HG535_0A06280"/>
<organism evidence="27 28">
    <name type="scientific">Zygotorulaspora mrakii</name>
    <name type="common">Zygosaccharomyces mrakii</name>
    <dbReference type="NCBI Taxonomy" id="42260"/>
    <lineage>
        <taxon>Eukaryota</taxon>
        <taxon>Fungi</taxon>
        <taxon>Dikarya</taxon>
        <taxon>Ascomycota</taxon>
        <taxon>Saccharomycotina</taxon>
        <taxon>Saccharomycetes</taxon>
        <taxon>Saccharomycetales</taxon>
        <taxon>Saccharomycetaceae</taxon>
        <taxon>Zygotorulaspora</taxon>
    </lineage>
</organism>
<evidence type="ECO:0000256" key="20">
    <source>
        <dbReference type="RuleBase" id="RU000442"/>
    </source>
</evidence>
<evidence type="ECO:0000256" key="15">
    <source>
        <dbReference type="ARBA" id="ARBA00023125"/>
    </source>
</evidence>
<reference evidence="27 28" key="1">
    <citation type="submission" date="2020-07" db="EMBL/GenBank/DDBJ databases">
        <title>The yeast mating-type switching endonuclease HO is a domesticated member of an unorthodox homing genetic element family.</title>
        <authorList>
            <person name="Coughlan A.Y."/>
            <person name="Lombardi L."/>
            <person name="Braun-Galleani S."/>
            <person name="Martos A.R."/>
            <person name="Galeote V."/>
            <person name="Bigey F."/>
            <person name="Dequin S."/>
            <person name="Byrne K.P."/>
            <person name="Wolfe K.H."/>
        </authorList>
    </citation>
    <scope>NUCLEOTIDE SEQUENCE [LARGE SCALE GENOMIC DNA]</scope>
    <source>
        <strain evidence="27 28">NRRL Y-6702</strain>
    </source>
</reference>
<keyword evidence="15 20" id="KW-0238">DNA-binding</keyword>
<evidence type="ECO:0000256" key="10">
    <source>
        <dbReference type="ARBA" id="ARBA00022771"/>
    </source>
</evidence>
<evidence type="ECO:0000256" key="4">
    <source>
        <dbReference type="ARBA" id="ARBA00022485"/>
    </source>
</evidence>
<dbReference type="CDD" id="cd05778">
    <property type="entry name" value="DNA_polB_zeta_exo"/>
    <property type="match status" value="1"/>
</dbReference>
<dbReference type="Gene3D" id="1.10.132.60">
    <property type="entry name" value="DNA polymerase family B, C-terminal domain"/>
    <property type="match status" value="1"/>
</dbReference>
<evidence type="ECO:0000256" key="3">
    <source>
        <dbReference type="ARBA" id="ARBA00005755"/>
    </source>
</evidence>
<comment type="similarity">
    <text evidence="3 20">Belongs to the DNA polymerase type-B family.</text>
</comment>
<evidence type="ECO:0000256" key="1">
    <source>
        <dbReference type="ARBA" id="ARBA00001966"/>
    </source>
</evidence>
<feature type="domain" description="DNA polymerase zeta catalytic subunit N-terminal" evidence="26">
    <location>
        <begin position="23"/>
        <end position="73"/>
    </location>
</feature>
<comment type="subunit">
    <text evidence="19">Forms DNA polymerase zeta with REV7.</text>
</comment>
<evidence type="ECO:0000256" key="7">
    <source>
        <dbReference type="ARBA" id="ARBA00022705"/>
    </source>
</evidence>
<evidence type="ECO:0000256" key="9">
    <source>
        <dbReference type="ARBA" id="ARBA00022763"/>
    </source>
</evidence>
<evidence type="ECO:0000256" key="12">
    <source>
        <dbReference type="ARBA" id="ARBA00022932"/>
    </source>
</evidence>
<dbReference type="FunFam" id="1.10.132.60:FF:000007">
    <property type="entry name" value="DNA polymerase"/>
    <property type="match status" value="1"/>
</dbReference>
<evidence type="ECO:0000259" key="25">
    <source>
        <dbReference type="Pfam" id="PF24055"/>
    </source>
</evidence>
<keyword evidence="7 20" id="KW-0235">DNA replication</keyword>
<keyword evidence="13 20" id="KW-0408">Iron</keyword>
<dbReference type="GO" id="GO:0042276">
    <property type="term" value="P:error-prone translesion synthesis"/>
    <property type="evidence" value="ECO:0007669"/>
    <property type="project" value="TreeGrafter"/>
</dbReference>
<dbReference type="Gene3D" id="3.30.342.10">
    <property type="entry name" value="DNA Polymerase, chain B, domain 1"/>
    <property type="match status" value="1"/>
</dbReference>
<dbReference type="InterPro" id="IPR043502">
    <property type="entry name" value="DNA/RNA_pol_sf"/>
</dbReference>
<evidence type="ECO:0000259" key="26">
    <source>
        <dbReference type="Pfam" id="PF24065"/>
    </source>
</evidence>
<feature type="domain" description="DNA polymerase delta/zeta catalytic subunit N-terminal" evidence="25">
    <location>
        <begin position="74"/>
        <end position="163"/>
    </location>
</feature>
<evidence type="ECO:0000313" key="27">
    <source>
        <dbReference type="EMBL" id="QLG70686.1"/>
    </source>
</evidence>
<keyword evidence="16" id="KW-0234">DNA repair</keyword>
<keyword evidence="10 20" id="KW-0863">Zinc-finger</keyword>
<feature type="domain" description="DNA-directed DNA polymerase family B multifunctional" evidence="22">
    <location>
        <begin position="899"/>
        <end position="1349"/>
    </location>
</feature>
<evidence type="ECO:0000256" key="6">
    <source>
        <dbReference type="ARBA" id="ARBA00022695"/>
    </source>
</evidence>
<dbReference type="SUPFAM" id="SSF53098">
    <property type="entry name" value="Ribonuclease H-like"/>
    <property type="match status" value="1"/>
</dbReference>
<evidence type="ECO:0000256" key="8">
    <source>
        <dbReference type="ARBA" id="ARBA00022723"/>
    </source>
</evidence>
<keyword evidence="17 20" id="KW-0539">Nucleus</keyword>
<dbReference type="GO" id="GO:0005634">
    <property type="term" value="C:nucleus"/>
    <property type="evidence" value="ECO:0007669"/>
    <property type="project" value="UniProtKB-SubCell"/>
</dbReference>
<sequence>MSDDETMDQALHSTLNPEHIHLQLNAYDYYMTKPGTLDTRHGNSLPLNEYLKVPVIRLYGSLSSGHQVLCHVHGVFPYFFLGYDGKETDKGSTVNQKCAQLHLQLESWCWQKADQKRKKRDVKNNGKRHSNGLTYISNVSVIKGVPFYGYHVGWSLFYKVSLLEVGFANKLADGIRDGSIFGRQVNCYESQLPYLLQFTTDFNLFCCSLVELEKCFFRTPLLNTALEMDKLLYTDELEKFITKFCDLKNNVLSDKDYPRIGNGLIEIDVLPQFIRNIDDSQSKQLHHEFIELLEDTSKLLCKPYVNSTKTIMRDLELQRRLLSLSTYTAAPSIDRVTSANVWQSTKQYASDFQDAMRRSGTRNSKLPDIESFISNDESFENIKSPTQSLNELWPITPNINVLEPLSNEPHDLIDTVEHRYSVTDLSDDEDNKDENSDLSDDNFEINSENQGKTSKEMEGHVSKRVPTDMSMTQSMAKRIKSQSISTMNAADQKDYTKHSRRGIKYGKNSFIYKSTSLNYETITKDLEMQGYPKIEYLGPYFGNPVDLRERPYVYAGKRFEITSNHLFSRISVPFEDENLVMDARAKETVFSSWKYLTKAPSYMEVKKNSNHQASKICPLSHVKSAASKLDSYFKTNTEEKEKKKKSSAVSAKNALTHLSLEIHAQTKGSKLPDPQRDRVEMICWCLEKETFSFDLGISYEGIMVVKNSDINQQFERKIQQAAGRTPIAFYEDEFDMFDALIDLVLILDPDILSGFELHNASWGYILERSRKVHHFEVAEELSRVNHNVKKVVNDFWGYSHASGIMVPGRHMINVWRALRSELNLTQYTIENISYKVLQERLPHFSFQDLSSMWRGHESVSKIRTVINYWLTRCRLNIALLQKQEYIPRVTEQARLTGIDFYSVYYRGSQYKIESILSRICKSENFLMLAPSRKQVQKQKALECVPLVMEPESAFYKSPLVVLDFQSLYPSIMIAYNYCYSTMIGRIRELRTNDNEIGVTKISLRRNLLTLLEKHIKIAPNGVAFVDQSVRKSTLAKMLEDILDTRFMVKKTMSDMGDRNASLKRILNSRQLALKLIANVTYGYASASFSGRMPCSDLADTIVQTGREILEKAIDLIEANLNWGARVVYGDTDSLFVYLPGKTREEAFIIGQEMAKEVTKCNPAPICLNFEKVYHPCLLLSKKRYVGFKYETADKMRPTFDAKGIETVRRDGHPAQQKVTENCLRILFETKDLSQVKQYVQNEFRKMHQGRILVQDFCFAKEVKLGSYKSEATAPPGAVVATRQTEHDHRAKPQYKERVPYVVVRGPQGARLRDRCLSLDEFFADESLELDSEYYITKTLVPPLERLFNVLGISIAEWAFEVPRHINTIRRLEISKVAGAVAFVTCTNCREENVGVDELLCEKCLHNSKETAARLTLKNIAKEADYKNISTVCRTCCYRYSHDANEVTMEISSLCNSYDCPVFYNRQKLKTYLNCKTFLNIKNALDKINKW</sequence>
<proteinExistence type="inferred from homology"/>
<feature type="region of interest" description="Disordered" evidence="21">
    <location>
        <begin position="421"/>
        <end position="461"/>
    </location>
</feature>
<evidence type="ECO:0000256" key="5">
    <source>
        <dbReference type="ARBA" id="ARBA00022679"/>
    </source>
</evidence>
<keyword evidence="11 20" id="KW-0862">Zinc</keyword>
<dbReference type="Pfam" id="PF24065">
    <property type="entry name" value="REV3_N"/>
    <property type="match status" value="1"/>
</dbReference>
<comment type="catalytic activity">
    <reaction evidence="18 20">
        <text>DNA(n) + a 2'-deoxyribonucleoside 5'-triphosphate = DNA(n+1) + diphosphate</text>
        <dbReference type="Rhea" id="RHEA:22508"/>
        <dbReference type="Rhea" id="RHEA-COMP:17339"/>
        <dbReference type="Rhea" id="RHEA-COMP:17340"/>
        <dbReference type="ChEBI" id="CHEBI:33019"/>
        <dbReference type="ChEBI" id="CHEBI:61560"/>
        <dbReference type="ChEBI" id="CHEBI:173112"/>
        <dbReference type="EC" id="2.7.7.7"/>
    </reaction>
</comment>
<keyword evidence="6 20" id="KW-0548">Nucleotidyltransferase</keyword>
<evidence type="ECO:0000256" key="2">
    <source>
        <dbReference type="ARBA" id="ARBA00004123"/>
    </source>
</evidence>
<keyword evidence="4 20" id="KW-0004">4Fe-4S</keyword>
<keyword evidence="12 20" id="KW-0239">DNA-directed DNA polymerase</keyword>
<keyword evidence="28" id="KW-1185">Reference proteome</keyword>
<dbReference type="RefSeq" id="XP_037142414.1">
    <property type="nucleotide sequence ID" value="XM_037286519.1"/>
</dbReference>
<dbReference type="Gene3D" id="3.90.1600.10">
    <property type="entry name" value="Palm domain of DNA polymerase"/>
    <property type="match status" value="1"/>
</dbReference>
<feature type="domain" description="C4-type zinc-finger of DNA polymerase delta" evidence="24">
    <location>
        <begin position="1385"/>
        <end position="1465"/>
    </location>
</feature>
<dbReference type="Pfam" id="PF00136">
    <property type="entry name" value="DNA_pol_B"/>
    <property type="match status" value="1"/>
</dbReference>
<dbReference type="InterPro" id="IPR023211">
    <property type="entry name" value="DNA_pol_palm_dom_sf"/>
</dbReference>
<dbReference type="Pfam" id="PF24055">
    <property type="entry name" value="POL3_N"/>
    <property type="match status" value="1"/>
</dbReference>
<dbReference type="GO" id="GO:0051539">
    <property type="term" value="F:4 iron, 4 sulfur cluster binding"/>
    <property type="evidence" value="ECO:0007669"/>
    <property type="project" value="UniProtKB-KW"/>
</dbReference>
<protein>
    <recommendedName>
        <fullName evidence="20">DNA polymerase</fullName>
        <ecNumber evidence="20">2.7.7.7</ecNumber>
    </recommendedName>
</protein>
<evidence type="ECO:0000259" key="23">
    <source>
        <dbReference type="Pfam" id="PF03104"/>
    </source>
</evidence>
<evidence type="ECO:0000256" key="18">
    <source>
        <dbReference type="ARBA" id="ARBA00049244"/>
    </source>
</evidence>
<dbReference type="GO" id="GO:0003677">
    <property type="term" value="F:DNA binding"/>
    <property type="evidence" value="ECO:0007669"/>
    <property type="project" value="UniProtKB-KW"/>
</dbReference>
<dbReference type="SMART" id="SM00486">
    <property type="entry name" value="POLBc"/>
    <property type="match status" value="1"/>
</dbReference>
<dbReference type="InterPro" id="IPR006134">
    <property type="entry name" value="DNA-dir_DNA_pol_B_multi_dom"/>
</dbReference>
<dbReference type="PRINTS" id="PR00106">
    <property type="entry name" value="DNAPOLB"/>
</dbReference>
<dbReference type="InterPro" id="IPR036397">
    <property type="entry name" value="RNaseH_sf"/>
</dbReference>
<keyword evidence="8 20" id="KW-0479">Metal-binding</keyword>
<dbReference type="GO" id="GO:0000724">
    <property type="term" value="P:double-strand break repair via homologous recombination"/>
    <property type="evidence" value="ECO:0007669"/>
    <property type="project" value="TreeGrafter"/>
</dbReference>
<comment type="subcellular location">
    <subcellularLocation>
        <location evidence="2 20">Nucleus</location>
    </subcellularLocation>
</comment>
<dbReference type="GO" id="GO:0016035">
    <property type="term" value="C:zeta DNA polymerase complex"/>
    <property type="evidence" value="ECO:0007669"/>
    <property type="project" value="InterPro"/>
</dbReference>
<evidence type="ECO:0000256" key="17">
    <source>
        <dbReference type="ARBA" id="ARBA00023242"/>
    </source>
</evidence>
<dbReference type="InterPro" id="IPR006133">
    <property type="entry name" value="DNA-dir_DNA_pol_B_exonuc"/>
</dbReference>
<dbReference type="GO" id="GO:0000166">
    <property type="term" value="F:nucleotide binding"/>
    <property type="evidence" value="ECO:0007669"/>
    <property type="project" value="InterPro"/>
</dbReference>
<dbReference type="Pfam" id="PF14260">
    <property type="entry name" value="zf-C4pol"/>
    <property type="match status" value="1"/>
</dbReference>
<evidence type="ECO:0000256" key="11">
    <source>
        <dbReference type="ARBA" id="ARBA00022833"/>
    </source>
</evidence>
<dbReference type="InterPro" id="IPR006172">
    <property type="entry name" value="DNA-dir_DNA_pol_B"/>
</dbReference>
<dbReference type="Proteomes" id="UP000509704">
    <property type="component" value="Chromosome 1"/>
</dbReference>
<dbReference type="InterPro" id="IPR042087">
    <property type="entry name" value="DNA_pol_B_thumb"/>
</dbReference>
<evidence type="ECO:0000256" key="21">
    <source>
        <dbReference type="SAM" id="MobiDB-lite"/>
    </source>
</evidence>
<dbReference type="InterPro" id="IPR017964">
    <property type="entry name" value="DNA-dir_DNA_pol_B_CS"/>
</dbReference>
<accession>A0A7H9AWM0</accession>
<evidence type="ECO:0000259" key="22">
    <source>
        <dbReference type="Pfam" id="PF00136"/>
    </source>
</evidence>
<dbReference type="GO" id="GO:0008270">
    <property type="term" value="F:zinc ion binding"/>
    <property type="evidence" value="ECO:0007669"/>
    <property type="project" value="UniProtKB-KW"/>
</dbReference>
<feature type="domain" description="DNA-directed DNA polymerase family B exonuclease" evidence="23">
    <location>
        <begin position="626"/>
        <end position="831"/>
    </location>
</feature>
<keyword evidence="5 20" id="KW-0808">Transferase</keyword>
<gene>
    <name evidence="27" type="ORF">HG535_0A06280</name>
</gene>
<dbReference type="Gene3D" id="1.10.287.690">
    <property type="entry name" value="Helix hairpin bin"/>
    <property type="match status" value="1"/>
</dbReference>
<evidence type="ECO:0000256" key="16">
    <source>
        <dbReference type="ARBA" id="ARBA00023204"/>
    </source>
</evidence>
<comment type="cofactor">
    <cofactor evidence="1 20">
        <name>[4Fe-4S] cluster</name>
        <dbReference type="ChEBI" id="CHEBI:49883"/>
    </cofactor>
</comment>
<dbReference type="InterPro" id="IPR056447">
    <property type="entry name" value="REV3_N"/>
</dbReference>
<dbReference type="FunFam" id="1.10.287.690:FF:000002">
    <property type="entry name" value="DNA polymerase zeta"/>
    <property type="match status" value="1"/>
</dbReference>
<dbReference type="EC" id="2.7.7.7" evidence="20"/>
<dbReference type="GO" id="GO:0003887">
    <property type="term" value="F:DNA-directed DNA polymerase activity"/>
    <property type="evidence" value="ECO:0007669"/>
    <property type="project" value="UniProtKB-KW"/>
</dbReference>
<dbReference type="GeneID" id="59234322"/>
<name>A0A7H9AWM0_ZYGMR</name>
<dbReference type="Gene3D" id="3.30.420.10">
    <property type="entry name" value="Ribonuclease H-like superfamily/Ribonuclease H"/>
    <property type="match status" value="1"/>
</dbReference>
<dbReference type="PANTHER" id="PTHR45812:SF1">
    <property type="entry name" value="DNA POLYMERASE ZETA CATALYTIC SUBUNIT"/>
    <property type="match status" value="1"/>
</dbReference>
<keyword evidence="9" id="KW-0227">DNA damage</keyword>